<evidence type="ECO:0000256" key="1">
    <source>
        <dbReference type="SAM" id="MobiDB-lite"/>
    </source>
</evidence>
<evidence type="ECO:0000313" key="5">
    <source>
        <dbReference type="Proteomes" id="UP001516023"/>
    </source>
</evidence>
<dbReference type="EMBL" id="JABMIG020000334">
    <property type="protein sequence ID" value="KAL3780919.1"/>
    <property type="molecule type" value="Genomic_DNA"/>
</dbReference>
<feature type="region of interest" description="Disordered" evidence="1">
    <location>
        <begin position="1"/>
        <end position="63"/>
    </location>
</feature>
<dbReference type="InterPro" id="IPR000719">
    <property type="entry name" value="Prot_kinase_dom"/>
</dbReference>
<evidence type="ECO:0000313" key="4">
    <source>
        <dbReference type="EMBL" id="KAL3780919.1"/>
    </source>
</evidence>
<dbReference type="Proteomes" id="UP001516023">
    <property type="component" value="Unassembled WGS sequence"/>
</dbReference>
<dbReference type="InterPro" id="IPR011009">
    <property type="entry name" value="Kinase-like_dom_sf"/>
</dbReference>
<dbReference type="PANTHER" id="PTHR44329">
    <property type="entry name" value="SERINE/THREONINE-PROTEIN KINASE TNNI3K-RELATED"/>
    <property type="match status" value="1"/>
</dbReference>
<dbReference type="InterPro" id="IPR051681">
    <property type="entry name" value="Ser/Thr_Kinases-Pseudokinases"/>
</dbReference>
<dbReference type="SUPFAM" id="SSF56112">
    <property type="entry name" value="Protein kinase-like (PK-like)"/>
    <property type="match status" value="1"/>
</dbReference>
<feature type="compositionally biased region" description="Polar residues" evidence="1">
    <location>
        <begin position="27"/>
        <end position="40"/>
    </location>
</feature>
<sequence>MNSSKGDEIKLPSPPRLKFRRNCAIPNGNNNDSNHGTASDGNTNNNNGTHDDLNSLRRPGSSTTRKSATKFIAVAVLSFIVGIAFTNPTATHMQSTAENGFEAPTESTDVKRRRPRIEQNRANSQQTHVNSMNQFRQAPRIIGLQITPHQTLAYRVPYSTASFSTDALPEGYVITPDWYEANAVKFMDGHDFSKCVPMEKWQLESFVNCNKFHELDLKQMRMINRGGSRIAFELTQNLPSSTTTFKFVYKSMRYGKEVDEYQIEQQRKDALVMERTTSSKFIPSIHGYCSLAVMMDFMPEGNMHDYIKGSRILSRKLNGAHGVEDKSGKLLNSVDRLKIGIHIATSVADLHGIDGTKKPSYFHNDLCCHQYLFQDGLFKLNDFNYARPIYIDKNTKEQCTRFSYGMIHWKARSLEEHIMALQLPLDPPVPDKIDVWMMGNIIYYILTDLYTFERPENLKNREVGQLLVAGKRSPYPEYIEKSTDPAHIAMKEALDMCWTQNWRERPSAREISDYMLGELRNITGEDDPDLRVVLPERDPNQKPSDGEYNAFND</sequence>
<keyword evidence="2" id="KW-0472">Membrane</keyword>
<keyword evidence="5" id="KW-1185">Reference proteome</keyword>
<dbReference type="InterPro" id="IPR001245">
    <property type="entry name" value="Ser-Thr/Tyr_kinase_cat_dom"/>
</dbReference>
<comment type="caution">
    <text evidence="4">The sequence shown here is derived from an EMBL/GenBank/DDBJ whole genome shotgun (WGS) entry which is preliminary data.</text>
</comment>
<evidence type="ECO:0000256" key="2">
    <source>
        <dbReference type="SAM" id="Phobius"/>
    </source>
</evidence>
<dbReference type="Pfam" id="PF07714">
    <property type="entry name" value="PK_Tyr_Ser-Thr"/>
    <property type="match status" value="1"/>
</dbReference>
<dbReference type="Gene3D" id="1.10.510.10">
    <property type="entry name" value="Transferase(Phosphotransferase) domain 1"/>
    <property type="match status" value="1"/>
</dbReference>
<feature type="region of interest" description="Disordered" evidence="1">
    <location>
        <begin position="525"/>
        <end position="553"/>
    </location>
</feature>
<keyword evidence="2" id="KW-1133">Transmembrane helix</keyword>
<organism evidence="4 5">
    <name type="scientific">Cyclotella cryptica</name>
    <dbReference type="NCBI Taxonomy" id="29204"/>
    <lineage>
        <taxon>Eukaryota</taxon>
        <taxon>Sar</taxon>
        <taxon>Stramenopiles</taxon>
        <taxon>Ochrophyta</taxon>
        <taxon>Bacillariophyta</taxon>
        <taxon>Coscinodiscophyceae</taxon>
        <taxon>Thalassiosirophycidae</taxon>
        <taxon>Stephanodiscales</taxon>
        <taxon>Stephanodiscaceae</taxon>
        <taxon>Cyclotella</taxon>
    </lineage>
</organism>
<dbReference type="PANTHER" id="PTHR44329:SF214">
    <property type="entry name" value="PROTEIN KINASE DOMAIN-CONTAINING PROTEIN"/>
    <property type="match status" value="1"/>
</dbReference>
<protein>
    <recommendedName>
        <fullName evidence="3">Protein kinase domain-containing protein</fullName>
    </recommendedName>
</protein>
<feature type="compositionally biased region" description="Basic and acidic residues" evidence="1">
    <location>
        <begin position="1"/>
        <end position="10"/>
    </location>
</feature>
<dbReference type="AlphaFoldDB" id="A0ABD3NZ24"/>
<gene>
    <name evidence="4" type="ORF">HJC23_009125</name>
</gene>
<feature type="domain" description="Protein kinase" evidence="3">
    <location>
        <begin position="217"/>
        <end position="515"/>
    </location>
</feature>
<evidence type="ECO:0000259" key="3">
    <source>
        <dbReference type="PROSITE" id="PS50011"/>
    </source>
</evidence>
<dbReference type="PROSITE" id="PS50011">
    <property type="entry name" value="PROTEIN_KINASE_DOM"/>
    <property type="match status" value="1"/>
</dbReference>
<accession>A0ABD3NZ24</accession>
<proteinExistence type="predicted"/>
<name>A0ABD3NZ24_9STRA</name>
<reference evidence="4 5" key="1">
    <citation type="journal article" date="2020" name="G3 (Bethesda)">
        <title>Improved Reference Genome for Cyclotella cryptica CCMP332, a Model for Cell Wall Morphogenesis, Salinity Adaptation, and Lipid Production in Diatoms (Bacillariophyta).</title>
        <authorList>
            <person name="Roberts W.R."/>
            <person name="Downey K.M."/>
            <person name="Ruck E.C."/>
            <person name="Traller J.C."/>
            <person name="Alverson A.J."/>
        </authorList>
    </citation>
    <scope>NUCLEOTIDE SEQUENCE [LARGE SCALE GENOMIC DNA]</scope>
    <source>
        <strain evidence="4 5">CCMP332</strain>
    </source>
</reference>
<keyword evidence="2" id="KW-0812">Transmembrane</keyword>
<feature type="transmembrane region" description="Helical" evidence="2">
    <location>
        <begin position="67"/>
        <end position="85"/>
    </location>
</feature>